<dbReference type="InterPro" id="IPR018713">
    <property type="entry name" value="MPAB/Lcp_cat_dom"/>
</dbReference>
<dbReference type="AlphaFoldDB" id="A0A418WES7"/>
<dbReference type="EMBL" id="QYUK01000011">
    <property type="protein sequence ID" value="RJF88528.1"/>
    <property type="molecule type" value="Genomic_DNA"/>
</dbReference>
<evidence type="ECO:0000313" key="3">
    <source>
        <dbReference type="Proteomes" id="UP000284605"/>
    </source>
</evidence>
<dbReference type="Proteomes" id="UP000284605">
    <property type="component" value="Unassembled WGS sequence"/>
</dbReference>
<dbReference type="RefSeq" id="WP_119779164.1">
    <property type="nucleotide sequence ID" value="NZ_QYUK01000011.1"/>
</dbReference>
<sequence length="443" mass="48768">MTSLEELKAKVAAQKTRIPSLYGKVDFSITPERFADQPGDESSLRGAAAIAYRQKFLAEHETVERARAYTMLGDTVADAYAALMPQYGFKRLIGMLTQACDLGVETVADAPAELVAFIHAMETVPQWLNMDLVREGARASRNGAANLSPFVARGAFVATFMNKYSALPMALTGTLSHESAVRRIKETATFFSTTALPGALDRHGSGFKAAAMVRLMHSMVRFNILRASSKWDVSVYGIPVPQVDQMPAGTISVFLLAFKMMRQGRTNFTAEERAVVEFNRYRCYLLGLPEELLPDTPQGIYNAMMVYSGTLRAGYDNETCGALVRATMAAYFPADRSLKSRIFNRLEKSFAKVFFHRAFLSGDDGSKAQQMGVVLRPVDKLVFVALSLFVFSRLGLYALAMQLPGLAAVTDRILIAKLNRQLAGYGHAEYTTDSSKYKEARAA</sequence>
<dbReference type="OrthoDB" id="7614910at2"/>
<evidence type="ECO:0000313" key="2">
    <source>
        <dbReference type="EMBL" id="RJF88528.1"/>
    </source>
</evidence>
<comment type="caution">
    <text evidence="2">The sequence shown here is derived from an EMBL/GenBank/DDBJ whole genome shotgun (WGS) entry which is preliminary data.</text>
</comment>
<dbReference type="Pfam" id="PF09995">
    <property type="entry name" value="MPAB_Lcp_cat"/>
    <property type="match status" value="1"/>
</dbReference>
<dbReference type="PANTHER" id="PTHR37539">
    <property type="entry name" value="SECRETED PROTEIN-RELATED"/>
    <property type="match status" value="1"/>
</dbReference>
<dbReference type="PANTHER" id="PTHR37539:SF1">
    <property type="entry name" value="ER-BOUND OXYGENASE MPAB_MPAB'_RUBBER OXYGENASE CATALYTIC DOMAIN-CONTAINING PROTEIN"/>
    <property type="match status" value="1"/>
</dbReference>
<dbReference type="GO" id="GO:0016491">
    <property type="term" value="F:oxidoreductase activity"/>
    <property type="evidence" value="ECO:0007669"/>
    <property type="project" value="InterPro"/>
</dbReference>
<evidence type="ECO:0000259" key="1">
    <source>
        <dbReference type="Pfam" id="PF09995"/>
    </source>
</evidence>
<name>A0A418WES7_9PROT</name>
<reference evidence="2 3" key="1">
    <citation type="submission" date="2018-09" db="EMBL/GenBank/DDBJ databases">
        <authorList>
            <person name="Zhu H."/>
        </authorList>
    </citation>
    <scope>NUCLEOTIDE SEQUENCE [LARGE SCALE GENOMIC DNA]</scope>
    <source>
        <strain evidence="2 3">K1W22B-8</strain>
    </source>
</reference>
<protein>
    <submittedName>
        <fullName evidence="2">DUF2236 domain-containing protein</fullName>
    </submittedName>
</protein>
<proteinExistence type="predicted"/>
<keyword evidence="3" id="KW-1185">Reference proteome</keyword>
<organism evidence="2 3">
    <name type="scientific">Oleomonas cavernae</name>
    <dbReference type="NCBI Taxonomy" id="2320859"/>
    <lineage>
        <taxon>Bacteria</taxon>
        <taxon>Pseudomonadati</taxon>
        <taxon>Pseudomonadota</taxon>
        <taxon>Alphaproteobacteria</taxon>
        <taxon>Acetobacterales</taxon>
        <taxon>Acetobacteraceae</taxon>
        <taxon>Oleomonas</taxon>
    </lineage>
</organism>
<feature type="domain" description="ER-bound oxygenase mpaB/mpaB'/Rubber oxygenase catalytic" evidence="1">
    <location>
        <begin position="153"/>
        <end position="298"/>
    </location>
</feature>
<accession>A0A418WES7</accession>
<gene>
    <name evidence="2" type="ORF">D3874_17205</name>
</gene>
<dbReference type="InterPro" id="IPR037473">
    <property type="entry name" value="Lcp-like"/>
</dbReference>